<dbReference type="WBParaSite" id="PSAMB.scaffold22724size479.g38697.t1">
    <property type="protein sequence ID" value="PSAMB.scaffold22724size479.g38697.t1"/>
    <property type="gene ID" value="PSAMB.scaffold22724size479.g38697"/>
</dbReference>
<keyword evidence="2" id="KW-1185">Reference proteome</keyword>
<feature type="region of interest" description="Disordered" evidence="1">
    <location>
        <begin position="34"/>
        <end position="58"/>
    </location>
</feature>
<dbReference type="Proteomes" id="UP000887566">
    <property type="component" value="Unplaced"/>
</dbReference>
<sequence length="88" mass="9804">MFQRKRRSGSRATTTLCRLDVDWNGVRPIVRLGETGRHSDSHGGASSAAANPMRQRRAECVRRADRVVAKVAPKEQQSGQKEAGEFIR</sequence>
<proteinExistence type="predicted"/>
<evidence type="ECO:0000313" key="2">
    <source>
        <dbReference type="Proteomes" id="UP000887566"/>
    </source>
</evidence>
<dbReference type="AlphaFoldDB" id="A0A914VP79"/>
<organism evidence="2 3">
    <name type="scientific">Plectus sambesii</name>
    <dbReference type="NCBI Taxonomy" id="2011161"/>
    <lineage>
        <taxon>Eukaryota</taxon>
        <taxon>Metazoa</taxon>
        <taxon>Ecdysozoa</taxon>
        <taxon>Nematoda</taxon>
        <taxon>Chromadorea</taxon>
        <taxon>Plectida</taxon>
        <taxon>Plectina</taxon>
        <taxon>Plectoidea</taxon>
        <taxon>Plectidae</taxon>
        <taxon>Plectus</taxon>
    </lineage>
</organism>
<reference evidence="3" key="1">
    <citation type="submission" date="2022-11" db="UniProtKB">
        <authorList>
            <consortium name="WormBaseParasite"/>
        </authorList>
    </citation>
    <scope>IDENTIFICATION</scope>
</reference>
<protein>
    <submittedName>
        <fullName evidence="3">Uncharacterized protein</fullName>
    </submittedName>
</protein>
<evidence type="ECO:0000313" key="3">
    <source>
        <dbReference type="WBParaSite" id="PSAMB.scaffold22724size479.g38697.t1"/>
    </source>
</evidence>
<evidence type="ECO:0000256" key="1">
    <source>
        <dbReference type="SAM" id="MobiDB-lite"/>
    </source>
</evidence>
<accession>A0A914VP79</accession>
<name>A0A914VP79_9BILA</name>
<feature type="region of interest" description="Disordered" evidence="1">
    <location>
        <begin position="69"/>
        <end position="88"/>
    </location>
</feature>